<proteinExistence type="predicted"/>
<keyword evidence="2" id="KW-1185">Reference proteome</keyword>
<evidence type="ECO:0000313" key="2">
    <source>
        <dbReference type="Proteomes" id="UP001230649"/>
    </source>
</evidence>
<protein>
    <submittedName>
        <fullName evidence="1">Uncharacterized protein</fullName>
    </submittedName>
</protein>
<sequence length="563" mass="62095">MSRIKRKHNRPQIVPPVRSFNNYPSVAPVSVFNTCSPSFTTSIEVCPAAALHVELDLVDTQSNQELPDIIILPPSEDVPVLLPTETVSISPATTAVTSPRSSALDNGICIMSMLSPFHDFFISGDQGTCSINLIKGQPSLPVLPVVPPEPANTVAVNPSHLGELQDRFHGFVLGPYWDRVGVVGFVKTTSDAPSPVPTSNDDAAKCDVSAVLMERDAAVKRAETSERELHAERQQRRDLENLQRRDLETLQRQIEGKQRDAQNTITERHESQRRKAGLGRRERRREERRAMQSQQAVAKKRYTRDTWRLYFATRNGKTDLVVYHPPPFGKLKPDLDTSEFTPLDHLRIFGAFLAVSLLVRYIGQRAIWIASAIQRAPDFTRQHRARRRGHRGWGGKGREYPTTQMPYPWEVYDANDPGMVADTFADWVYEPGHPIKGWWQDFRNTEYPTASEPAVWPLPTSSAASEPDASPIAADVANAPAPEDVALPAPNAEEAAALAAAPEDTATVPTAVGDHSALVPVSENDNSPDPASPSSIVSLKTSCTSSGVVRFSWTRKLQMGPCS</sequence>
<organism evidence="1 2">
    <name type="scientific">Naganishia adeliensis</name>
    <dbReference type="NCBI Taxonomy" id="92952"/>
    <lineage>
        <taxon>Eukaryota</taxon>
        <taxon>Fungi</taxon>
        <taxon>Dikarya</taxon>
        <taxon>Basidiomycota</taxon>
        <taxon>Agaricomycotina</taxon>
        <taxon>Tremellomycetes</taxon>
        <taxon>Filobasidiales</taxon>
        <taxon>Filobasidiaceae</taxon>
        <taxon>Naganishia</taxon>
    </lineage>
</organism>
<evidence type="ECO:0000313" key="1">
    <source>
        <dbReference type="EMBL" id="KAJ9110757.1"/>
    </source>
</evidence>
<dbReference type="EMBL" id="JASBWS010000022">
    <property type="protein sequence ID" value="KAJ9110757.1"/>
    <property type="molecule type" value="Genomic_DNA"/>
</dbReference>
<name>A0ACC2WI67_9TREE</name>
<reference evidence="1" key="1">
    <citation type="submission" date="2023-04" db="EMBL/GenBank/DDBJ databases">
        <title>Draft Genome sequencing of Naganishia species isolated from polar environments using Oxford Nanopore Technology.</title>
        <authorList>
            <person name="Leo P."/>
            <person name="Venkateswaran K."/>
        </authorList>
    </citation>
    <scope>NUCLEOTIDE SEQUENCE</scope>
    <source>
        <strain evidence="1">MNA-CCFEE 5262</strain>
    </source>
</reference>
<gene>
    <name evidence="1" type="ORF">QFC20_002798</name>
</gene>
<accession>A0ACC2WI67</accession>
<dbReference type="Proteomes" id="UP001230649">
    <property type="component" value="Unassembled WGS sequence"/>
</dbReference>
<comment type="caution">
    <text evidence="1">The sequence shown here is derived from an EMBL/GenBank/DDBJ whole genome shotgun (WGS) entry which is preliminary data.</text>
</comment>